<sequence length="139" mass="14899">MALEDLYRSVISQHHKHPHGVGRIDDALNASRTNTSCGDSVEVWIKLDADRVADVRFQGKGCAISVASASMMTDALKGKTLAEVRDVARQFKEVVMGEASPTPALGELAALSGVSKLHARRKCALLAWQTLEDALSASL</sequence>
<evidence type="ECO:0000259" key="2">
    <source>
        <dbReference type="Pfam" id="PF01592"/>
    </source>
</evidence>
<dbReference type="RefSeq" id="WP_110886181.1">
    <property type="nucleotide sequence ID" value="NZ_QJSX01000005.1"/>
</dbReference>
<dbReference type="InterPro" id="IPR002871">
    <property type="entry name" value="NIF_FeS_clus_asmbl_NifU_N"/>
</dbReference>
<dbReference type="NCBIfam" id="TIGR01994">
    <property type="entry name" value="SUF_scaf_2"/>
    <property type="match status" value="1"/>
</dbReference>
<organism evidence="3 4">
    <name type="scientific">Deinococcus yavapaiensis KR-236</name>
    <dbReference type="NCBI Taxonomy" id="694435"/>
    <lineage>
        <taxon>Bacteria</taxon>
        <taxon>Thermotogati</taxon>
        <taxon>Deinococcota</taxon>
        <taxon>Deinococci</taxon>
        <taxon>Deinococcales</taxon>
        <taxon>Deinococcaceae</taxon>
        <taxon>Deinococcus</taxon>
    </lineage>
</organism>
<evidence type="ECO:0000313" key="3">
    <source>
        <dbReference type="EMBL" id="PYE54384.1"/>
    </source>
</evidence>
<dbReference type="CDD" id="cd06664">
    <property type="entry name" value="IscU_like"/>
    <property type="match status" value="1"/>
</dbReference>
<dbReference type="SUPFAM" id="SSF82649">
    <property type="entry name" value="SufE/NifU"/>
    <property type="match status" value="1"/>
</dbReference>
<accession>A0A318S6I9</accession>
<dbReference type="GO" id="GO:0005506">
    <property type="term" value="F:iron ion binding"/>
    <property type="evidence" value="ECO:0007669"/>
    <property type="project" value="InterPro"/>
</dbReference>
<dbReference type="OrthoDB" id="9804157at2"/>
<comment type="similarity">
    <text evidence="1">Belongs to the NifU family.</text>
</comment>
<reference evidence="3 4" key="1">
    <citation type="submission" date="2018-06" db="EMBL/GenBank/DDBJ databases">
        <title>Genomic Encyclopedia of Type Strains, Phase IV (KMG-IV): sequencing the most valuable type-strain genomes for metagenomic binning, comparative biology and taxonomic classification.</title>
        <authorList>
            <person name="Goeker M."/>
        </authorList>
    </citation>
    <scope>NUCLEOTIDE SEQUENCE [LARGE SCALE GENOMIC DNA]</scope>
    <source>
        <strain evidence="3 4">DSM 18048</strain>
    </source>
</reference>
<keyword evidence="4" id="KW-1185">Reference proteome</keyword>
<protein>
    <submittedName>
        <fullName evidence="3">Nitrogen fixation NifU-like protein</fullName>
    </submittedName>
</protein>
<dbReference type="FunFam" id="3.90.1010.10:FF:000002">
    <property type="entry name" value="Iron-sulfur cluster assembly scaffold protein NifU"/>
    <property type="match status" value="1"/>
</dbReference>
<dbReference type="GO" id="GO:0016226">
    <property type="term" value="P:iron-sulfur cluster assembly"/>
    <property type="evidence" value="ECO:0007669"/>
    <property type="project" value="InterPro"/>
</dbReference>
<dbReference type="Gene3D" id="3.90.1010.10">
    <property type="match status" value="1"/>
</dbReference>
<comment type="caution">
    <text evidence="3">The sequence shown here is derived from an EMBL/GenBank/DDBJ whole genome shotgun (WGS) entry which is preliminary data.</text>
</comment>
<evidence type="ECO:0000313" key="4">
    <source>
        <dbReference type="Proteomes" id="UP000248326"/>
    </source>
</evidence>
<proteinExistence type="inferred from homology"/>
<dbReference type="EMBL" id="QJSX01000005">
    <property type="protein sequence ID" value="PYE54384.1"/>
    <property type="molecule type" value="Genomic_DNA"/>
</dbReference>
<dbReference type="Proteomes" id="UP000248326">
    <property type="component" value="Unassembled WGS sequence"/>
</dbReference>
<name>A0A318S6I9_9DEIO</name>
<dbReference type="GO" id="GO:0051536">
    <property type="term" value="F:iron-sulfur cluster binding"/>
    <property type="evidence" value="ECO:0007669"/>
    <property type="project" value="InterPro"/>
</dbReference>
<dbReference type="AlphaFoldDB" id="A0A318S6I9"/>
<gene>
    <name evidence="3" type="ORF">DES52_10521</name>
</gene>
<feature type="domain" description="NIF system FeS cluster assembly NifU N-terminal" evidence="2">
    <location>
        <begin position="7"/>
        <end position="123"/>
    </location>
</feature>
<dbReference type="PANTHER" id="PTHR10093">
    <property type="entry name" value="IRON-SULFUR CLUSTER ASSEMBLY ENZYME NIFU HOMOLOG"/>
    <property type="match status" value="1"/>
</dbReference>
<dbReference type="Pfam" id="PF01592">
    <property type="entry name" value="NifU_N"/>
    <property type="match status" value="1"/>
</dbReference>
<evidence type="ECO:0000256" key="1">
    <source>
        <dbReference type="ARBA" id="ARBA00006420"/>
    </source>
</evidence>